<dbReference type="SUPFAM" id="SSF46548">
    <property type="entry name" value="alpha-helical ferredoxin"/>
    <property type="match status" value="1"/>
</dbReference>
<keyword evidence="6" id="KW-0813">Transport</keyword>
<dbReference type="PANTHER" id="PTHR32479:SF17">
    <property type="entry name" value="GLYCOLATE OXIDASE IRON-SULFUR SUBUNIT"/>
    <property type="match status" value="1"/>
</dbReference>
<dbReference type="InterPro" id="IPR017900">
    <property type="entry name" value="4Fe4S_Fe_S_CS"/>
</dbReference>
<evidence type="ECO:0000256" key="6">
    <source>
        <dbReference type="PIRNR" id="PIRNR000139"/>
    </source>
</evidence>
<dbReference type="InterPro" id="IPR017896">
    <property type="entry name" value="4Fe4S_Fe-S-bd"/>
</dbReference>
<dbReference type="Proteomes" id="UP000197025">
    <property type="component" value="Unassembled WGS sequence"/>
</dbReference>
<evidence type="ECO:0000259" key="7">
    <source>
        <dbReference type="PROSITE" id="PS51379"/>
    </source>
</evidence>
<dbReference type="InterPro" id="IPR004017">
    <property type="entry name" value="Cys_rich_dom"/>
</dbReference>
<dbReference type="Gene3D" id="1.10.1060.10">
    <property type="entry name" value="Alpha-helical ferredoxin"/>
    <property type="match status" value="1"/>
</dbReference>
<dbReference type="Pfam" id="PF02754">
    <property type="entry name" value="CCG"/>
    <property type="match status" value="2"/>
</dbReference>
<dbReference type="AlphaFoldDB" id="A0A212RMH6"/>
<evidence type="ECO:0000313" key="8">
    <source>
        <dbReference type="EMBL" id="SNB73593.1"/>
    </source>
</evidence>
<evidence type="ECO:0000256" key="1">
    <source>
        <dbReference type="ARBA" id="ARBA00022485"/>
    </source>
</evidence>
<dbReference type="PROSITE" id="PS00198">
    <property type="entry name" value="4FE4S_FER_1"/>
    <property type="match status" value="2"/>
</dbReference>
<keyword evidence="1 6" id="KW-0004">4Fe-4S</keyword>
<comment type="catalytic activity">
    <reaction evidence="6">
        <text>(R)-lactate + A = pyruvate + AH2</text>
        <dbReference type="Rhea" id="RHEA:15089"/>
        <dbReference type="ChEBI" id="CHEBI:13193"/>
        <dbReference type="ChEBI" id="CHEBI:15361"/>
        <dbReference type="ChEBI" id="CHEBI:16004"/>
        <dbReference type="ChEBI" id="CHEBI:17499"/>
    </reaction>
</comment>
<dbReference type="InterPro" id="IPR009051">
    <property type="entry name" value="Helical_ferredxn"/>
</dbReference>
<sequence length="438" mass="48267">MAAQETVREGMEVRGFTADHPPDYGEILRCTHCGLCLNQCPTFRVLGWEPDSPRGRIYLMRAVAEGRLEINPDFREHMEVCLACRACQTACPATLSFGRLVEAARWQVLQTLPLSPPERLIRAVVFGGILAHPSLLALLSRGLWLYQASGVRALIRRNGLITRLPAALRNMEEMLPDRLPSRFLPTGRLYPAAGERRGRVALLAGCVMRTLLAPIQEATVRVLTRQGFEVVIPRDQVCCGALHVHAGERRRAQMLARRNLAAFTREEVDAILVNAAGCGVAMKEYGDLLKDDPHWAEAARAFSAKVRDVTEFLDAVGLRPPLRRIAGRAVYQDPCHLAHGQGIRAQPRRLLRAVGLTVLELPDGDLCCGSAGIYNITHPEIADALLEEKVTQIRRLNPERVVTANAGCLLQLAMGLRRNGLSIPVQHVIEVLDEATAG</sequence>
<keyword evidence="6" id="KW-0249">Electron transport</keyword>
<protein>
    <recommendedName>
        <fullName evidence="6">Glycolate oxidase iron-sulfur subunit</fullName>
        <ecNumber evidence="6">1.1.99.14</ecNumber>
    </recommendedName>
</protein>
<keyword evidence="3" id="KW-0677">Repeat</keyword>
<dbReference type="InParanoid" id="A0A212RMH6"/>
<dbReference type="EC" id="1.1.99.14" evidence="6"/>
<organism evidence="8 9">
    <name type="scientific">Thermoflexus hugenholtzii JAD2</name>
    <dbReference type="NCBI Taxonomy" id="877466"/>
    <lineage>
        <taxon>Bacteria</taxon>
        <taxon>Bacillati</taxon>
        <taxon>Chloroflexota</taxon>
        <taxon>Thermoflexia</taxon>
        <taxon>Thermoflexales</taxon>
        <taxon>Thermoflexaceae</taxon>
        <taxon>Thermoflexus</taxon>
    </lineage>
</organism>
<proteinExistence type="predicted"/>
<evidence type="ECO:0000256" key="5">
    <source>
        <dbReference type="ARBA" id="ARBA00023014"/>
    </source>
</evidence>
<name>A0A212RMH6_9CHLR</name>
<dbReference type="GO" id="GO:0019154">
    <property type="term" value="F:glycolate dehydrogenase activity"/>
    <property type="evidence" value="ECO:0007669"/>
    <property type="project" value="UniProtKB-EC"/>
</dbReference>
<evidence type="ECO:0000256" key="3">
    <source>
        <dbReference type="ARBA" id="ARBA00022737"/>
    </source>
</evidence>
<keyword evidence="4 6" id="KW-0408">Iron</keyword>
<reference evidence="9" key="1">
    <citation type="submission" date="2017-06" db="EMBL/GenBank/DDBJ databases">
        <authorList>
            <person name="Varghese N."/>
            <person name="Submissions S."/>
        </authorList>
    </citation>
    <scope>NUCLEOTIDE SEQUENCE [LARGE SCALE GENOMIC DNA]</scope>
    <source>
        <strain evidence="9">JAD2</strain>
    </source>
</reference>
<comment type="cofactor">
    <cofactor evidence="6">
        <name>[4Fe-4S] cluster</name>
        <dbReference type="ChEBI" id="CHEBI:49883"/>
    </cofactor>
    <text evidence="6">Binds 2 [4Fe-4S] clusters.</text>
</comment>
<dbReference type="InterPro" id="IPR012257">
    <property type="entry name" value="Glc_ox_4Fe-4S"/>
</dbReference>
<dbReference type="PIRSF" id="PIRSF000139">
    <property type="entry name" value="Glc_ox_4Fe-4S"/>
    <property type="match status" value="1"/>
</dbReference>
<dbReference type="FunCoup" id="A0A212RMH6">
    <property type="interactions" value="44"/>
</dbReference>
<keyword evidence="5 6" id="KW-0411">Iron-sulfur</keyword>
<comment type="catalytic activity">
    <reaction evidence="6">
        <text>glycolate + A = glyoxylate + AH2</text>
        <dbReference type="Rhea" id="RHEA:21264"/>
        <dbReference type="ChEBI" id="CHEBI:13193"/>
        <dbReference type="ChEBI" id="CHEBI:17499"/>
        <dbReference type="ChEBI" id="CHEBI:29805"/>
        <dbReference type="ChEBI" id="CHEBI:36655"/>
        <dbReference type="EC" id="1.1.99.14"/>
    </reaction>
</comment>
<keyword evidence="9" id="KW-1185">Reference proteome</keyword>
<dbReference type="EMBL" id="FYEK01000071">
    <property type="protein sequence ID" value="SNB73593.1"/>
    <property type="molecule type" value="Genomic_DNA"/>
</dbReference>
<keyword evidence="2 6" id="KW-0479">Metal-binding</keyword>
<gene>
    <name evidence="8" type="ORF">SAMN02746019_00019320</name>
</gene>
<feature type="domain" description="4Fe-4S ferredoxin-type" evidence="7">
    <location>
        <begin position="20"/>
        <end position="51"/>
    </location>
</feature>
<dbReference type="PROSITE" id="PS51379">
    <property type="entry name" value="4FE4S_FER_2"/>
    <property type="match status" value="1"/>
</dbReference>
<dbReference type="Pfam" id="PF13183">
    <property type="entry name" value="Fer4_8"/>
    <property type="match status" value="1"/>
</dbReference>
<dbReference type="GO" id="GO:0051539">
    <property type="term" value="F:4 iron, 4 sulfur cluster binding"/>
    <property type="evidence" value="ECO:0007669"/>
    <property type="project" value="UniProtKB-UniRule"/>
</dbReference>
<evidence type="ECO:0000256" key="4">
    <source>
        <dbReference type="ARBA" id="ARBA00023004"/>
    </source>
</evidence>
<dbReference type="RefSeq" id="WP_200808219.1">
    <property type="nucleotide sequence ID" value="NZ_FYEK01000071.1"/>
</dbReference>
<dbReference type="GO" id="GO:0046872">
    <property type="term" value="F:metal ion binding"/>
    <property type="evidence" value="ECO:0007669"/>
    <property type="project" value="UniProtKB-UniRule"/>
</dbReference>
<comment type="function">
    <text evidence="6">Component of a complex that catalyzes the oxidation of glycolate to glyoxylate.</text>
</comment>
<evidence type="ECO:0000313" key="9">
    <source>
        <dbReference type="Proteomes" id="UP000197025"/>
    </source>
</evidence>
<accession>A0A212RMH6</accession>
<evidence type="ECO:0000256" key="2">
    <source>
        <dbReference type="ARBA" id="ARBA00022723"/>
    </source>
</evidence>
<dbReference type="PANTHER" id="PTHR32479">
    <property type="entry name" value="GLYCOLATE OXIDASE IRON-SULFUR SUBUNIT"/>
    <property type="match status" value="1"/>
</dbReference>